<evidence type="ECO:0000313" key="3">
    <source>
        <dbReference type="Proteomes" id="UP001642260"/>
    </source>
</evidence>
<reference evidence="2 3" key="1">
    <citation type="submission" date="2022-03" db="EMBL/GenBank/DDBJ databases">
        <authorList>
            <person name="Macdonald S."/>
            <person name="Ahmed S."/>
            <person name="Newling K."/>
        </authorList>
    </citation>
    <scope>NUCLEOTIDE SEQUENCE [LARGE SCALE GENOMIC DNA]</scope>
</reference>
<organism evidence="2 3">
    <name type="scientific">Eruca vesicaria subsp. sativa</name>
    <name type="common">Garden rocket</name>
    <name type="synonym">Eruca sativa</name>
    <dbReference type="NCBI Taxonomy" id="29727"/>
    <lineage>
        <taxon>Eukaryota</taxon>
        <taxon>Viridiplantae</taxon>
        <taxon>Streptophyta</taxon>
        <taxon>Embryophyta</taxon>
        <taxon>Tracheophyta</taxon>
        <taxon>Spermatophyta</taxon>
        <taxon>Magnoliopsida</taxon>
        <taxon>eudicotyledons</taxon>
        <taxon>Gunneridae</taxon>
        <taxon>Pentapetalae</taxon>
        <taxon>rosids</taxon>
        <taxon>malvids</taxon>
        <taxon>Brassicales</taxon>
        <taxon>Brassicaceae</taxon>
        <taxon>Brassiceae</taxon>
        <taxon>Eruca</taxon>
    </lineage>
</organism>
<feature type="region of interest" description="Disordered" evidence="1">
    <location>
        <begin position="45"/>
        <end position="68"/>
    </location>
</feature>
<sequence>MRTLRSGVCLCRSNSKDILLSPSKKRYKLPRSFIRNSSLPFAQQSAATVTMGKQQKRRTTSTMESEKQAIQISQYNRYTRHTNLLQATTGIGVAAAAAAAAPGGSAHR</sequence>
<protein>
    <submittedName>
        <fullName evidence="2">Uncharacterized protein</fullName>
    </submittedName>
</protein>
<dbReference type="AlphaFoldDB" id="A0ABC8KI04"/>
<dbReference type="Proteomes" id="UP001642260">
    <property type="component" value="Unassembled WGS sequence"/>
</dbReference>
<evidence type="ECO:0000256" key="1">
    <source>
        <dbReference type="SAM" id="MobiDB-lite"/>
    </source>
</evidence>
<keyword evidence="3" id="KW-1185">Reference proteome</keyword>
<evidence type="ECO:0000313" key="2">
    <source>
        <dbReference type="EMBL" id="CAH8358739.1"/>
    </source>
</evidence>
<dbReference type="EMBL" id="CAKOAT010252931">
    <property type="protein sequence ID" value="CAH8358739.1"/>
    <property type="molecule type" value="Genomic_DNA"/>
</dbReference>
<name>A0ABC8KI04_ERUVS</name>
<gene>
    <name evidence="2" type="ORF">ERUC_LOCUS24495</name>
</gene>
<accession>A0ABC8KI04</accession>
<comment type="caution">
    <text evidence="2">The sequence shown here is derived from an EMBL/GenBank/DDBJ whole genome shotgun (WGS) entry which is preliminary data.</text>
</comment>
<proteinExistence type="predicted"/>